<dbReference type="InterPro" id="IPR029044">
    <property type="entry name" value="Nucleotide-diphossugar_trans"/>
</dbReference>
<dbReference type="PANTHER" id="PTHR22916:SF3">
    <property type="entry name" value="UDP-GLCNAC:BETAGAL BETA-1,3-N-ACETYLGLUCOSAMINYLTRANSFERASE-LIKE PROTEIN 1"/>
    <property type="match status" value="1"/>
</dbReference>
<keyword evidence="2" id="KW-0808">Transferase</keyword>
<accession>A0ABU3IA12</accession>
<feature type="domain" description="Glycosyltransferase 2-like" evidence="1">
    <location>
        <begin position="8"/>
        <end position="116"/>
    </location>
</feature>
<dbReference type="EMBL" id="JASXSX010000001">
    <property type="protein sequence ID" value="MDT3767219.1"/>
    <property type="molecule type" value="Genomic_DNA"/>
</dbReference>
<dbReference type="CDD" id="cd00761">
    <property type="entry name" value="Glyco_tranf_GTA_type"/>
    <property type="match status" value="1"/>
</dbReference>
<dbReference type="Pfam" id="PF00535">
    <property type="entry name" value="Glycos_transf_2"/>
    <property type="match status" value="1"/>
</dbReference>
<protein>
    <submittedName>
        <fullName evidence="2">Glycosyltransferase</fullName>
        <ecNumber evidence="2">2.4.-.-</ecNumber>
    </submittedName>
</protein>
<dbReference type="GO" id="GO:0016757">
    <property type="term" value="F:glycosyltransferase activity"/>
    <property type="evidence" value="ECO:0007669"/>
    <property type="project" value="UniProtKB-KW"/>
</dbReference>
<dbReference type="RefSeq" id="WP_313272597.1">
    <property type="nucleotide sequence ID" value="NZ_JASXSX010000001.1"/>
</dbReference>
<keyword evidence="2" id="KW-0328">Glycosyltransferase</keyword>
<organism evidence="2 3">
    <name type="scientific">Gleimia hominis</name>
    <dbReference type="NCBI Taxonomy" id="595468"/>
    <lineage>
        <taxon>Bacteria</taxon>
        <taxon>Bacillati</taxon>
        <taxon>Actinomycetota</taxon>
        <taxon>Actinomycetes</taxon>
        <taxon>Actinomycetales</taxon>
        <taxon>Actinomycetaceae</taxon>
        <taxon>Gleimia</taxon>
    </lineage>
</organism>
<dbReference type="EC" id="2.4.-.-" evidence="2"/>
<evidence type="ECO:0000313" key="3">
    <source>
        <dbReference type="Proteomes" id="UP001247542"/>
    </source>
</evidence>
<name>A0ABU3IA12_9ACTO</name>
<dbReference type="InterPro" id="IPR001173">
    <property type="entry name" value="Glyco_trans_2-like"/>
</dbReference>
<comment type="caution">
    <text evidence="2">The sequence shown here is derived from an EMBL/GenBank/DDBJ whole genome shotgun (WGS) entry which is preliminary data.</text>
</comment>
<evidence type="ECO:0000259" key="1">
    <source>
        <dbReference type="Pfam" id="PF00535"/>
    </source>
</evidence>
<evidence type="ECO:0000313" key="2">
    <source>
        <dbReference type="EMBL" id="MDT3767219.1"/>
    </source>
</evidence>
<gene>
    <name evidence="2" type="ORF">QS713_03945</name>
</gene>
<dbReference type="SUPFAM" id="SSF53448">
    <property type="entry name" value="Nucleotide-diphospho-sugar transferases"/>
    <property type="match status" value="1"/>
</dbReference>
<reference evidence="2 3" key="1">
    <citation type="submission" date="2023-06" db="EMBL/GenBank/DDBJ databases">
        <title>Draft genome sequence of Gleimia hominis type strain CCUG 57540T.</title>
        <authorList>
            <person name="Salva-Serra F."/>
            <person name="Cardew S."/>
            <person name="Jensie Markopoulos S."/>
            <person name="Ohlen M."/>
            <person name="Inganas E."/>
            <person name="Svensson-Stadler L."/>
            <person name="Moore E.R.B."/>
        </authorList>
    </citation>
    <scope>NUCLEOTIDE SEQUENCE [LARGE SCALE GENOMIC DNA]</scope>
    <source>
        <strain evidence="2 3">CCUG 57540</strain>
    </source>
</reference>
<dbReference type="Proteomes" id="UP001247542">
    <property type="component" value="Unassembled WGS sequence"/>
</dbReference>
<dbReference type="Gene3D" id="3.90.550.10">
    <property type="entry name" value="Spore Coat Polysaccharide Biosynthesis Protein SpsA, Chain A"/>
    <property type="match status" value="1"/>
</dbReference>
<proteinExistence type="predicted"/>
<dbReference type="PANTHER" id="PTHR22916">
    <property type="entry name" value="GLYCOSYLTRANSFERASE"/>
    <property type="match status" value="1"/>
</dbReference>
<keyword evidence="3" id="KW-1185">Reference proteome</keyword>
<sequence length="338" mass="38837">MVNTPLLSIAIPLYNKEQYLRACLSSIFEAAQNYDWLEVLVVNDGSTDGSMQIVAQFEADPRLRVVTQKNGGVSRARNTALREVRGDFIWFVDADDMVAPNALKVIKADLDRWAADTELFAYPMVLKNTDLSGDERVLMTYMHPQRHRIERHANVKRRFPSVTQAPWLVNLDIQVGMRVIARSLFDRSGLDFPPGLIYEDLATLPRLTMAARGIRVSRKPLCWYFNRVGSIMNTPDLRQNLDIIPVAKMLTQYALDFDDPRVYLEAEFLAVVHLMAATYRRVYEIDRRAPELPVLRDTLRTLYPKWRENPLVRALTWKRRALLEANALGLGFVNRFVG</sequence>